<name>A0AAV4P2U3_CAEEX</name>
<keyword evidence="2" id="KW-1185">Reference proteome</keyword>
<dbReference type="EMBL" id="BPLR01003974">
    <property type="protein sequence ID" value="GIX90885.1"/>
    <property type="molecule type" value="Genomic_DNA"/>
</dbReference>
<protein>
    <submittedName>
        <fullName evidence="1">Uncharacterized protein</fullName>
    </submittedName>
</protein>
<comment type="caution">
    <text evidence="1">The sequence shown here is derived from an EMBL/GenBank/DDBJ whole genome shotgun (WGS) entry which is preliminary data.</text>
</comment>
<reference evidence="1 2" key="1">
    <citation type="submission" date="2021-06" db="EMBL/GenBank/DDBJ databases">
        <title>Caerostris extrusa draft genome.</title>
        <authorList>
            <person name="Kono N."/>
            <person name="Arakawa K."/>
        </authorList>
    </citation>
    <scope>NUCLEOTIDE SEQUENCE [LARGE SCALE GENOMIC DNA]</scope>
</reference>
<gene>
    <name evidence="1" type="ORF">CEXT_387391</name>
</gene>
<evidence type="ECO:0000313" key="2">
    <source>
        <dbReference type="Proteomes" id="UP001054945"/>
    </source>
</evidence>
<proteinExistence type="predicted"/>
<organism evidence="1 2">
    <name type="scientific">Caerostris extrusa</name>
    <name type="common">Bark spider</name>
    <name type="synonym">Caerostris bankana</name>
    <dbReference type="NCBI Taxonomy" id="172846"/>
    <lineage>
        <taxon>Eukaryota</taxon>
        <taxon>Metazoa</taxon>
        <taxon>Ecdysozoa</taxon>
        <taxon>Arthropoda</taxon>
        <taxon>Chelicerata</taxon>
        <taxon>Arachnida</taxon>
        <taxon>Araneae</taxon>
        <taxon>Araneomorphae</taxon>
        <taxon>Entelegynae</taxon>
        <taxon>Araneoidea</taxon>
        <taxon>Araneidae</taxon>
        <taxon>Caerostris</taxon>
    </lineage>
</organism>
<accession>A0AAV4P2U3</accession>
<dbReference type="AlphaFoldDB" id="A0AAV4P2U3"/>
<sequence>MLPTVLVYQSTLLNLSNPTTKSHEESSLQRIDYLTFKHGSPETNSGSSKPMFDAGAAETFLFETNCLP</sequence>
<evidence type="ECO:0000313" key="1">
    <source>
        <dbReference type="EMBL" id="GIX90885.1"/>
    </source>
</evidence>
<dbReference type="Proteomes" id="UP001054945">
    <property type="component" value="Unassembled WGS sequence"/>
</dbReference>